<evidence type="ECO:0000313" key="2">
    <source>
        <dbReference type="EMBL" id="EIJ42771.1"/>
    </source>
</evidence>
<dbReference type="RefSeq" id="WP_002686003.1">
    <property type="nucleotide sequence ID" value="NZ_JH600070.1"/>
</dbReference>
<dbReference type="CDD" id="cd02440">
    <property type="entry name" value="AdoMet_MTases"/>
    <property type="match status" value="1"/>
</dbReference>
<name>I3CGM8_9GAMM</name>
<dbReference type="HOGENOM" id="CLU_056435_5_3_6"/>
<feature type="domain" description="Methyltransferase" evidence="1">
    <location>
        <begin position="39"/>
        <end position="125"/>
    </location>
</feature>
<dbReference type="Proteomes" id="UP000005744">
    <property type="component" value="Unassembled WGS sequence"/>
</dbReference>
<dbReference type="SUPFAM" id="SSF53335">
    <property type="entry name" value="S-adenosyl-L-methionine-dependent methyltransferases"/>
    <property type="match status" value="1"/>
</dbReference>
<keyword evidence="3" id="KW-1185">Reference proteome</keyword>
<dbReference type="STRING" id="395493.BegalDRAFT_1897"/>
<dbReference type="InterPro" id="IPR041698">
    <property type="entry name" value="Methyltransf_25"/>
</dbReference>
<accession>I3CGM8</accession>
<proteinExistence type="predicted"/>
<dbReference type="eggNOG" id="COG2227">
    <property type="taxonomic scope" value="Bacteria"/>
</dbReference>
<sequence length="190" mass="21160">MTSASEWNSRYLAASPQILQPCDLLQHNAHLLPSTGIALELASGLGANALFLAQHGLITHAWDHSEVALQKLAERAQEQQCPIHTSVRDVVLNPPPAESFDVIVVAHFLTRSIAKALMDALKPQGLLFYQTFTRTCVSETGPKCDEYRLADNELLQLFQALKLVFYREEARIGNLQQGFRDKAQLIAQRV</sequence>
<dbReference type="AlphaFoldDB" id="I3CGM8"/>
<protein>
    <submittedName>
        <fullName evidence="2">Tellurite resistance protein TehB</fullName>
    </submittedName>
</protein>
<dbReference type="EMBL" id="JH600070">
    <property type="protein sequence ID" value="EIJ42771.1"/>
    <property type="molecule type" value="Genomic_DNA"/>
</dbReference>
<dbReference type="Pfam" id="PF13649">
    <property type="entry name" value="Methyltransf_25"/>
    <property type="match status" value="1"/>
</dbReference>
<reference evidence="2 3" key="1">
    <citation type="submission" date="2011-11" db="EMBL/GenBank/DDBJ databases">
        <title>Improved High-Quality Draft sequence of Beggiatoa alba B18lD.</title>
        <authorList>
            <consortium name="US DOE Joint Genome Institute"/>
            <person name="Lucas S."/>
            <person name="Han J."/>
            <person name="Lapidus A."/>
            <person name="Cheng J.-F."/>
            <person name="Goodwin L."/>
            <person name="Pitluck S."/>
            <person name="Peters L."/>
            <person name="Mikhailova N."/>
            <person name="Held B."/>
            <person name="Detter J.C."/>
            <person name="Han C."/>
            <person name="Tapia R."/>
            <person name="Land M."/>
            <person name="Hauser L."/>
            <person name="Kyrpides N."/>
            <person name="Ivanova N."/>
            <person name="Pagani I."/>
            <person name="Samuel K."/>
            <person name="Teske A."/>
            <person name="Mueller J."/>
            <person name="Woyke T."/>
        </authorList>
    </citation>
    <scope>NUCLEOTIDE SEQUENCE [LARGE SCALE GENOMIC DNA]</scope>
    <source>
        <strain evidence="2 3">B18LD</strain>
    </source>
</reference>
<evidence type="ECO:0000259" key="1">
    <source>
        <dbReference type="Pfam" id="PF13649"/>
    </source>
</evidence>
<dbReference type="OrthoDB" id="9804312at2"/>
<organism evidence="2 3">
    <name type="scientific">Beggiatoa alba B18LD</name>
    <dbReference type="NCBI Taxonomy" id="395493"/>
    <lineage>
        <taxon>Bacteria</taxon>
        <taxon>Pseudomonadati</taxon>
        <taxon>Pseudomonadota</taxon>
        <taxon>Gammaproteobacteria</taxon>
        <taxon>Thiotrichales</taxon>
        <taxon>Thiotrichaceae</taxon>
        <taxon>Beggiatoa</taxon>
    </lineage>
</organism>
<evidence type="ECO:0000313" key="3">
    <source>
        <dbReference type="Proteomes" id="UP000005744"/>
    </source>
</evidence>
<dbReference type="InterPro" id="IPR029063">
    <property type="entry name" value="SAM-dependent_MTases_sf"/>
</dbReference>
<gene>
    <name evidence="2" type="ORF">BegalDRAFT_1897</name>
</gene>
<dbReference type="Gene3D" id="3.40.50.150">
    <property type="entry name" value="Vaccinia Virus protein VP39"/>
    <property type="match status" value="1"/>
</dbReference>